<proteinExistence type="predicted"/>
<organism evidence="1 2">
    <name type="scientific">Ranitomeya imitator</name>
    <name type="common">mimic poison frog</name>
    <dbReference type="NCBI Taxonomy" id="111125"/>
    <lineage>
        <taxon>Eukaryota</taxon>
        <taxon>Metazoa</taxon>
        <taxon>Chordata</taxon>
        <taxon>Craniata</taxon>
        <taxon>Vertebrata</taxon>
        <taxon>Euteleostomi</taxon>
        <taxon>Amphibia</taxon>
        <taxon>Batrachia</taxon>
        <taxon>Anura</taxon>
        <taxon>Neobatrachia</taxon>
        <taxon>Hyloidea</taxon>
        <taxon>Dendrobatidae</taxon>
        <taxon>Dendrobatinae</taxon>
        <taxon>Ranitomeya</taxon>
    </lineage>
</organism>
<name>A0ABN9LDH9_9NEOB</name>
<evidence type="ECO:0000313" key="1">
    <source>
        <dbReference type="EMBL" id="CAJ0935699.1"/>
    </source>
</evidence>
<evidence type="ECO:0000313" key="2">
    <source>
        <dbReference type="Proteomes" id="UP001176940"/>
    </source>
</evidence>
<reference evidence="1" key="1">
    <citation type="submission" date="2023-07" db="EMBL/GenBank/DDBJ databases">
        <authorList>
            <person name="Stuckert A."/>
        </authorList>
    </citation>
    <scope>NUCLEOTIDE SEQUENCE</scope>
</reference>
<accession>A0ABN9LDH9</accession>
<protein>
    <recommendedName>
        <fullName evidence="3">GIY-YIG homing endonuclease</fullName>
    </recommendedName>
</protein>
<comment type="caution">
    <text evidence="1">The sequence shown here is derived from an EMBL/GenBank/DDBJ whole genome shotgun (WGS) entry which is preliminary data.</text>
</comment>
<sequence length="202" mass="23231">MRCNKNSLIGVTHKRHLSQARQTSVSNRANDNNKRIPFVSTFHPFSNIVQSTIRRHWGLLQKKARNLRDRLVKADVGSRSTISRQTFLQTQKQGTFPCLGCLQCNNVQKGSKVFHPHTGQVYLIKCPCGLAYVRETTQPIRDRVSEHKSTIRCKINHLPLPYHFHEKNHKIFATEVPESLDITTFTTLGTVYSLYVYVNETL</sequence>
<evidence type="ECO:0008006" key="3">
    <source>
        <dbReference type="Google" id="ProtNLM"/>
    </source>
</evidence>
<dbReference type="EMBL" id="CAUEEQ010011497">
    <property type="protein sequence ID" value="CAJ0935699.1"/>
    <property type="molecule type" value="Genomic_DNA"/>
</dbReference>
<dbReference type="Proteomes" id="UP001176940">
    <property type="component" value="Unassembled WGS sequence"/>
</dbReference>
<keyword evidence="2" id="KW-1185">Reference proteome</keyword>
<gene>
    <name evidence="1" type="ORF">RIMI_LOCUS6405918</name>
</gene>